<accession>A0A285UKK0</accession>
<gene>
    <name evidence="3" type="ORF">SAMN05877842_11258</name>
</gene>
<keyword evidence="3" id="KW-0418">Kinase</keyword>
<dbReference type="InterPro" id="IPR011009">
    <property type="entry name" value="Kinase-like_dom_sf"/>
</dbReference>
<organism evidence="3 4">
    <name type="scientific">Ureibacillus acetophenoni</name>
    <dbReference type="NCBI Taxonomy" id="614649"/>
    <lineage>
        <taxon>Bacteria</taxon>
        <taxon>Bacillati</taxon>
        <taxon>Bacillota</taxon>
        <taxon>Bacilli</taxon>
        <taxon>Bacillales</taxon>
        <taxon>Caryophanaceae</taxon>
        <taxon>Ureibacillus</taxon>
    </lineage>
</organism>
<dbReference type="Proteomes" id="UP000219252">
    <property type="component" value="Unassembled WGS sequence"/>
</dbReference>
<dbReference type="InterPro" id="IPR017441">
    <property type="entry name" value="Protein_kinase_ATP_BS"/>
</dbReference>
<dbReference type="SMART" id="SM00220">
    <property type="entry name" value="S_TKc"/>
    <property type="match status" value="1"/>
</dbReference>
<dbReference type="PANTHER" id="PTHR24347">
    <property type="entry name" value="SERINE/THREONINE-PROTEIN KINASE"/>
    <property type="match status" value="1"/>
</dbReference>
<keyword evidence="1" id="KW-0067">ATP-binding</keyword>
<protein>
    <submittedName>
        <fullName evidence="3">Serine/threonine-protein kinase</fullName>
    </submittedName>
</protein>
<sequence length="261" mass="31050">MLKFISDTKIKRLVKNYIENETPFQIQRFIGRGAYGLAYLLVHKETKKQYVLKRMRTKYRGRSQTKSKFKQEIEMLKQLNLPNVPKVFLEGELENVPFYIMDLIDGNTFEQEIFREGKTFSLEECFVILEKLLNVIIRIHDQKIVHRDLRIPNILIKNDDIYIIDFGLASYIKNNVLIKQFDNPKKLEDHRSDLYYIGHFLLYLIYSNYSPTSRKERSWQEELQLPKEIENYIERLLLIGPAFSSAEEALHSIPIQRAQSK</sequence>
<dbReference type="EMBL" id="OBQC01000012">
    <property type="protein sequence ID" value="SOC42379.1"/>
    <property type="molecule type" value="Genomic_DNA"/>
</dbReference>
<evidence type="ECO:0000259" key="2">
    <source>
        <dbReference type="PROSITE" id="PS50011"/>
    </source>
</evidence>
<keyword evidence="3" id="KW-0808">Transferase</keyword>
<dbReference type="OrthoDB" id="9788659at2"/>
<evidence type="ECO:0000313" key="3">
    <source>
        <dbReference type="EMBL" id="SOC42379.1"/>
    </source>
</evidence>
<feature type="binding site" evidence="1">
    <location>
        <position position="53"/>
    </location>
    <ligand>
        <name>ATP</name>
        <dbReference type="ChEBI" id="CHEBI:30616"/>
    </ligand>
</feature>
<dbReference type="SUPFAM" id="SSF56112">
    <property type="entry name" value="Protein kinase-like (PK-like)"/>
    <property type="match status" value="1"/>
</dbReference>
<dbReference type="PROSITE" id="PS00107">
    <property type="entry name" value="PROTEIN_KINASE_ATP"/>
    <property type="match status" value="1"/>
</dbReference>
<proteinExistence type="predicted"/>
<dbReference type="GO" id="GO:0004672">
    <property type="term" value="F:protein kinase activity"/>
    <property type="evidence" value="ECO:0007669"/>
    <property type="project" value="InterPro"/>
</dbReference>
<dbReference type="Gene3D" id="1.10.510.10">
    <property type="entry name" value="Transferase(Phosphotransferase) domain 1"/>
    <property type="match status" value="1"/>
</dbReference>
<keyword evidence="4" id="KW-1185">Reference proteome</keyword>
<dbReference type="AlphaFoldDB" id="A0A285UKK0"/>
<dbReference type="InterPro" id="IPR000719">
    <property type="entry name" value="Prot_kinase_dom"/>
</dbReference>
<dbReference type="GO" id="GO:0005524">
    <property type="term" value="F:ATP binding"/>
    <property type="evidence" value="ECO:0007669"/>
    <property type="project" value="UniProtKB-UniRule"/>
</dbReference>
<evidence type="ECO:0000313" key="4">
    <source>
        <dbReference type="Proteomes" id="UP000219252"/>
    </source>
</evidence>
<dbReference type="RefSeq" id="WP_097150410.1">
    <property type="nucleotide sequence ID" value="NZ_OBQC01000012.1"/>
</dbReference>
<dbReference type="PROSITE" id="PS50011">
    <property type="entry name" value="PROTEIN_KINASE_DOM"/>
    <property type="match status" value="1"/>
</dbReference>
<feature type="domain" description="Protein kinase" evidence="2">
    <location>
        <begin position="24"/>
        <end position="261"/>
    </location>
</feature>
<name>A0A285UKK0_9BACL</name>
<dbReference type="Pfam" id="PF00069">
    <property type="entry name" value="Pkinase"/>
    <property type="match status" value="1"/>
</dbReference>
<reference evidence="4" key="1">
    <citation type="submission" date="2017-08" db="EMBL/GenBank/DDBJ databases">
        <authorList>
            <person name="Varghese N."/>
            <person name="Submissions S."/>
        </authorList>
    </citation>
    <scope>NUCLEOTIDE SEQUENCE [LARGE SCALE GENOMIC DNA]</scope>
    <source>
        <strain evidence="4">JC23</strain>
    </source>
</reference>
<keyword evidence="1" id="KW-0547">Nucleotide-binding</keyword>
<evidence type="ECO:0000256" key="1">
    <source>
        <dbReference type="PROSITE-ProRule" id="PRU10141"/>
    </source>
</evidence>